<proteinExistence type="predicted"/>
<feature type="non-terminal residue" evidence="1">
    <location>
        <position position="193"/>
    </location>
</feature>
<name>A0ACA9S6A2_9GLOM</name>
<evidence type="ECO:0000313" key="2">
    <source>
        <dbReference type="Proteomes" id="UP000789920"/>
    </source>
</evidence>
<organism evidence="1 2">
    <name type="scientific">Racocetra persica</name>
    <dbReference type="NCBI Taxonomy" id="160502"/>
    <lineage>
        <taxon>Eukaryota</taxon>
        <taxon>Fungi</taxon>
        <taxon>Fungi incertae sedis</taxon>
        <taxon>Mucoromycota</taxon>
        <taxon>Glomeromycotina</taxon>
        <taxon>Glomeromycetes</taxon>
        <taxon>Diversisporales</taxon>
        <taxon>Gigasporaceae</taxon>
        <taxon>Racocetra</taxon>
    </lineage>
</organism>
<dbReference type="EMBL" id="CAJVQC010095577">
    <property type="protein sequence ID" value="CAG8828481.1"/>
    <property type="molecule type" value="Genomic_DNA"/>
</dbReference>
<evidence type="ECO:0000313" key="1">
    <source>
        <dbReference type="EMBL" id="CAG8828481.1"/>
    </source>
</evidence>
<comment type="caution">
    <text evidence="1">The sequence shown here is derived from an EMBL/GenBank/DDBJ whole genome shotgun (WGS) entry which is preliminary data.</text>
</comment>
<feature type="non-terminal residue" evidence="1">
    <location>
        <position position="1"/>
    </location>
</feature>
<keyword evidence="2" id="KW-1185">Reference proteome</keyword>
<dbReference type="Proteomes" id="UP000789920">
    <property type="component" value="Unassembled WGS sequence"/>
</dbReference>
<protein>
    <submittedName>
        <fullName evidence="1">29219_t:CDS:1</fullName>
    </submittedName>
</protein>
<accession>A0ACA9S6A2</accession>
<sequence>NDPPLVYYRFPIIGHTWRFITDCEKLVLESRQKYGETFSLYVFGQLITVVGKESTHELFKNDEEFSFRDGLQEGMPINRIFAHHVNYTKSTKIVRDFSRENLKNLTSRMQQSINEAISIYIGECVERKAVSDLSGLLLNIISIPIANIIVGEECSQHEDIIETFRTLFLTIVKMISIPPLLSFIHPWLHKQLL</sequence>
<reference evidence="1" key="1">
    <citation type="submission" date="2021-06" db="EMBL/GenBank/DDBJ databases">
        <authorList>
            <person name="Kallberg Y."/>
            <person name="Tangrot J."/>
            <person name="Rosling A."/>
        </authorList>
    </citation>
    <scope>NUCLEOTIDE SEQUENCE</scope>
    <source>
        <strain evidence="1">MA461A</strain>
    </source>
</reference>
<gene>
    <name evidence="1" type="ORF">RPERSI_LOCUS27253</name>
</gene>